<name>A0ABS7DK57_9FIRM</name>
<evidence type="ECO:0000313" key="2">
    <source>
        <dbReference type="EMBL" id="MBW7571499.1"/>
    </source>
</evidence>
<evidence type="ECO:0000259" key="1">
    <source>
        <dbReference type="Pfam" id="PF19778"/>
    </source>
</evidence>
<reference evidence="2 3" key="1">
    <citation type="submission" date="2021-03" db="EMBL/GenBank/DDBJ databases">
        <title>Caproiciproducens sp. nov. isolated from feces of cow.</title>
        <authorList>
            <person name="Choi J.-Y."/>
        </authorList>
    </citation>
    <scope>NUCLEOTIDE SEQUENCE [LARGE SCALE GENOMIC DNA]</scope>
    <source>
        <strain evidence="2 3">AGMB10547</strain>
    </source>
</reference>
<dbReference type="InterPro" id="IPR045572">
    <property type="entry name" value="RE_endonuc_C"/>
</dbReference>
<feature type="domain" description="Type III restriction enzyme C-terminal endonuclease" evidence="1">
    <location>
        <begin position="126"/>
        <end position="228"/>
    </location>
</feature>
<proteinExistence type="predicted"/>
<dbReference type="Proteomes" id="UP000719942">
    <property type="component" value="Unassembled WGS sequence"/>
</dbReference>
<dbReference type="RefSeq" id="WP_219963907.1">
    <property type="nucleotide sequence ID" value="NZ_JAGFNZ010000001.1"/>
</dbReference>
<protein>
    <recommendedName>
        <fullName evidence="1">Type III restriction enzyme C-terminal endonuclease domain-containing protein</fullName>
    </recommendedName>
</protein>
<evidence type="ECO:0000313" key="3">
    <source>
        <dbReference type="Proteomes" id="UP000719942"/>
    </source>
</evidence>
<keyword evidence="3" id="KW-1185">Reference proteome</keyword>
<organism evidence="2 3">
    <name type="scientific">Caproiciproducens faecalis</name>
    <dbReference type="NCBI Taxonomy" id="2820301"/>
    <lineage>
        <taxon>Bacteria</taxon>
        <taxon>Bacillati</taxon>
        <taxon>Bacillota</taxon>
        <taxon>Clostridia</taxon>
        <taxon>Eubacteriales</taxon>
        <taxon>Acutalibacteraceae</taxon>
        <taxon>Caproiciproducens</taxon>
    </lineage>
</organism>
<dbReference type="EMBL" id="JAGFNZ010000001">
    <property type="protein sequence ID" value="MBW7571499.1"/>
    <property type="molecule type" value="Genomic_DNA"/>
</dbReference>
<comment type="caution">
    <text evidence="2">The sequence shown here is derived from an EMBL/GenBank/DDBJ whole genome shotgun (WGS) entry which is preliminary data.</text>
</comment>
<accession>A0ABS7DK57</accession>
<gene>
    <name evidence="2" type="ORF">J5W02_01620</name>
</gene>
<sequence length="241" mass="27793">MLYTKGQLNLQASGIETKETKHSMEQSGDMREVLPDIISFLQNETNLTRRTIVRILTESKTLPLFKKNPQTYMDEAAKMIVRKMRLFLVDGIKYTKIGDSEFYAQELFESEELSGYLSKNMVNSTKSPFEYVVYDSGKELEFAEKFEDNEDIKVYAKLPDWFIINTPLGGYNPDWAVLVNVDGEQKLYFVVETKGNINSEALRPTELDKIECGRKHFEASGNTILFKEADDFDKFIENVRA</sequence>
<dbReference type="Pfam" id="PF19778">
    <property type="entry name" value="RE_endonuc"/>
    <property type="match status" value="1"/>
</dbReference>